<feature type="transmembrane region" description="Helical" evidence="1">
    <location>
        <begin position="149"/>
        <end position="169"/>
    </location>
</feature>
<keyword evidence="1" id="KW-0472">Membrane</keyword>
<dbReference type="Proteomes" id="UP000683507">
    <property type="component" value="Chromosome"/>
</dbReference>
<organism evidence="2 3">
    <name type="scientific">Parvicella tangerina</name>
    <dbReference type="NCBI Taxonomy" id="2829795"/>
    <lineage>
        <taxon>Bacteria</taxon>
        <taxon>Pseudomonadati</taxon>
        <taxon>Bacteroidota</taxon>
        <taxon>Flavobacteriia</taxon>
        <taxon>Flavobacteriales</taxon>
        <taxon>Parvicellaceae</taxon>
        <taxon>Parvicella</taxon>
    </lineage>
</organism>
<evidence type="ECO:0000256" key="1">
    <source>
        <dbReference type="SAM" id="Phobius"/>
    </source>
</evidence>
<dbReference type="AlphaFoldDB" id="A0A916NHX8"/>
<proteinExistence type="predicted"/>
<accession>A0A916NHX8</accession>
<keyword evidence="1" id="KW-1133">Transmembrane helix</keyword>
<gene>
    <name evidence="2" type="ORF">CRYO30217_01949</name>
</gene>
<dbReference type="EMBL" id="OU015584">
    <property type="protein sequence ID" value="CAG5082555.1"/>
    <property type="molecule type" value="Genomic_DNA"/>
</dbReference>
<name>A0A916NHX8_9FLAO</name>
<keyword evidence="1" id="KW-0812">Transmembrane</keyword>
<evidence type="ECO:0000313" key="2">
    <source>
        <dbReference type="EMBL" id="CAG5082555.1"/>
    </source>
</evidence>
<sequence>MFLKGLLITISLICSIVNVSSQVEYSHLINVSDSTNKVKIKSIKSLWFEDTLQAYRDVNDLFAAPFEREIHNEGWNFFVTDDSVYGIWVNNYTMHGTYSHDRDNPPSLQMLYEIHSYGGDGYGESYCYELKDITAITLKNRLKPWMRTVAWIGLTSSLVISPLASYSFRTREMNSTRYNKWMLFSLSGMTTFFTINLFLKNKTYRIKPVYDGQECWKFTVDK</sequence>
<keyword evidence="3" id="KW-1185">Reference proteome</keyword>
<feature type="transmembrane region" description="Helical" evidence="1">
    <location>
        <begin position="181"/>
        <end position="199"/>
    </location>
</feature>
<evidence type="ECO:0000313" key="3">
    <source>
        <dbReference type="Proteomes" id="UP000683507"/>
    </source>
</evidence>
<dbReference type="KEGG" id="ptan:CRYO30217_01949"/>
<reference evidence="2" key="1">
    <citation type="submission" date="2021-04" db="EMBL/GenBank/DDBJ databases">
        <authorList>
            <person name="Rodrigo-Torres L."/>
            <person name="Arahal R. D."/>
            <person name="Lucena T."/>
        </authorList>
    </citation>
    <scope>NUCLEOTIDE SEQUENCE</scope>
    <source>
        <strain evidence="2">AS29M-1</strain>
    </source>
</reference>
<protein>
    <submittedName>
        <fullName evidence="2">Uncharacterized protein</fullName>
    </submittedName>
</protein>